<dbReference type="FunFam" id="1.10.287.70:FF:000075">
    <property type="entry name" value="Cytochrome c oxidase subunit 3"/>
    <property type="match status" value="1"/>
</dbReference>
<dbReference type="Gramene" id="AET4Gv20298400.1">
    <property type="protein sequence ID" value="AET4Gv20298400.1"/>
    <property type="gene ID" value="AET4Gv20298400"/>
</dbReference>
<accession>A0A453HTS6</accession>
<feature type="transmembrane region" description="Helical" evidence="13">
    <location>
        <begin position="58"/>
        <end position="76"/>
    </location>
</feature>
<dbReference type="STRING" id="200361.A0A453HTS6"/>
<dbReference type="FunFam" id="1.20.120.80:FF:000002">
    <property type="entry name" value="Cytochrome c oxidase subunit 3"/>
    <property type="match status" value="1"/>
</dbReference>
<comment type="function">
    <text evidence="12">Component of the cytochrome c oxidase, the last enzyme in the mitochondrial electron transport chain which drives oxidative phosphorylation. The respiratory chain contains 3 multisubunit complexes succinate dehydrogenase (complex II, CII), ubiquinol-cytochrome c oxidoreductase (cytochrome b-c1 complex, complex III, CIII) and cytochrome c oxidase (complex IV, CIV), that cooperate to transfer electrons derived from NADH and succinate to molecular oxygen, creating an electrochemical gradient over the inner membrane that drives transmembrane transport and the ATP synthase. Cytochrome c oxidase is the component of the respiratory chain that catalyzes the reduction of oxygen to water. Electrons originating from reduced cytochrome c in the intermembrane space (IMS) are transferred via the dinuclear copper A center (CU(A)) of subunit 2 and heme A of subunit 1 to the active site in subunit 1, a binuclear center (BNC) formed by heme A3 and copper B (CU(B)). The BNC reduces molecular oxygen to 2 water molecules using 4 electrons from cytochrome c in the IMS and 4 protons from the mitochondrial matrix.</text>
</comment>
<dbReference type="Pfam" id="PF00510">
    <property type="entry name" value="COX3"/>
    <property type="match status" value="1"/>
</dbReference>
<dbReference type="InterPro" id="IPR035973">
    <property type="entry name" value="Cyt_c_oxidase_su3-like_sf"/>
</dbReference>
<dbReference type="EnsemblPlants" id="AET4Gv20298400.1">
    <property type="protein sequence ID" value="AET4Gv20298400.1"/>
    <property type="gene ID" value="AET4Gv20298400"/>
</dbReference>
<evidence type="ECO:0000313" key="15">
    <source>
        <dbReference type="EnsemblPlants" id="AET4Gv20298400.1"/>
    </source>
</evidence>
<dbReference type="GO" id="GO:0005743">
    <property type="term" value="C:mitochondrial inner membrane"/>
    <property type="evidence" value="ECO:0007669"/>
    <property type="project" value="UniProtKB-SubCell"/>
</dbReference>
<dbReference type="PANTHER" id="PTHR11403:SF7">
    <property type="entry name" value="CYTOCHROME C OXIDASE SUBUNIT 3"/>
    <property type="match status" value="1"/>
</dbReference>
<keyword evidence="9 12" id="KW-0496">Mitochondrion</keyword>
<feature type="transmembrane region" description="Helical" evidence="13">
    <location>
        <begin position="267"/>
        <end position="290"/>
    </location>
</feature>
<proteinExistence type="inferred from homology"/>
<dbReference type="CDD" id="cd01665">
    <property type="entry name" value="Cyt_c_Oxidase_III"/>
    <property type="match status" value="1"/>
</dbReference>
<reference evidence="16" key="2">
    <citation type="journal article" date="2017" name="Nat. Plants">
        <title>The Aegilops tauschii genome reveals multiple impacts of transposons.</title>
        <authorList>
            <person name="Zhao G."/>
            <person name="Zou C."/>
            <person name="Li K."/>
            <person name="Wang K."/>
            <person name="Li T."/>
            <person name="Gao L."/>
            <person name="Zhang X."/>
            <person name="Wang H."/>
            <person name="Yang Z."/>
            <person name="Liu X."/>
            <person name="Jiang W."/>
            <person name="Mao L."/>
            <person name="Kong X."/>
            <person name="Jiao Y."/>
            <person name="Jia J."/>
        </authorList>
    </citation>
    <scope>NUCLEOTIDE SEQUENCE [LARGE SCALE GENOMIC DNA]</scope>
    <source>
        <strain evidence="16">cv. AL8/78</strain>
    </source>
</reference>
<name>A0A453HTS6_AEGTS</name>
<keyword evidence="5 12" id="KW-0812">Transmembrane</keyword>
<dbReference type="PANTHER" id="PTHR11403">
    <property type="entry name" value="CYTOCHROME C OXIDASE SUBUNIT III"/>
    <property type="match status" value="1"/>
</dbReference>
<evidence type="ECO:0000256" key="6">
    <source>
        <dbReference type="ARBA" id="ARBA00022792"/>
    </source>
</evidence>
<keyword evidence="6" id="KW-0999">Mitochondrion inner membrane</keyword>
<reference evidence="15" key="5">
    <citation type="journal article" date="2021" name="G3 (Bethesda)">
        <title>Aegilops tauschii genome assembly Aet v5.0 features greater sequence contiguity and improved annotation.</title>
        <authorList>
            <person name="Wang L."/>
            <person name="Zhu T."/>
            <person name="Rodriguez J.C."/>
            <person name="Deal K.R."/>
            <person name="Dubcovsky J."/>
            <person name="McGuire P.E."/>
            <person name="Lux T."/>
            <person name="Spannagl M."/>
            <person name="Mayer K.F.X."/>
            <person name="Baldrich P."/>
            <person name="Meyers B.C."/>
            <person name="Huo N."/>
            <person name="Gu Y.Q."/>
            <person name="Zhou H."/>
            <person name="Devos K.M."/>
            <person name="Bennetzen J.L."/>
            <person name="Unver T."/>
            <person name="Budak H."/>
            <person name="Gulick P.J."/>
            <person name="Galiba G."/>
            <person name="Kalapos B."/>
            <person name="Nelson D.R."/>
            <person name="Li P."/>
            <person name="You F.M."/>
            <person name="Luo M.C."/>
            <person name="Dvorak J."/>
        </authorList>
    </citation>
    <scope>NUCLEOTIDE SEQUENCE [LARGE SCALE GENOMIC DNA]</scope>
    <source>
        <strain evidence="15">cv. AL8/78</strain>
    </source>
</reference>
<protein>
    <recommendedName>
        <fullName evidence="4 12">Cytochrome c oxidase subunit 3</fullName>
    </recommendedName>
</protein>
<evidence type="ECO:0000256" key="3">
    <source>
        <dbReference type="ARBA" id="ARBA00011164"/>
    </source>
</evidence>
<dbReference type="GO" id="GO:0004129">
    <property type="term" value="F:cytochrome-c oxidase activity"/>
    <property type="evidence" value="ECO:0007669"/>
    <property type="project" value="UniProtKB-EC"/>
</dbReference>
<evidence type="ECO:0000256" key="2">
    <source>
        <dbReference type="ARBA" id="ARBA00010581"/>
    </source>
</evidence>
<evidence type="ECO:0000259" key="14">
    <source>
        <dbReference type="PROSITE" id="PS50253"/>
    </source>
</evidence>
<dbReference type="InterPro" id="IPR024791">
    <property type="entry name" value="Cyt_c/ubiquinol_Oxase_su3"/>
</dbReference>
<organism evidence="15 16">
    <name type="scientific">Aegilops tauschii subsp. strangulata</name>
    <name type="common">Goatgrass</name>
    <dbReference type="NCBI Taxonomy" id="200361"/>
    <lineage>
        <taxon>Eukaryota</taxon>
        <taxon>Viridiplantae</taxon>
        <taxon>Streptophyta</taxon>
        <taxon>Embryophyta</taxon>
        <taxon>Tracheophyta</taxon>
        <taxon>Spermatophyta</taxon>
        <taxon>Magnoliopsida</taxon>
        <taxon>Liliopsida</taxon>
        <taxon>Poales</taxon>
        <taxon>Poaceae</taxon>
        <taxon>BOP clade</taxon>
        <taxon>Pooideae</taxon>
        <taxon>Triticodae</taxon>
        <taxon>Triticeae</taxon>
        <taxon>Triticinae</taxon>
        <taxon>Aegilops</taxon>
    </lineage>
</organism>
<keyword evidence="7" id="KW-1278">Translocase</keyword>
<dbReference type="Proteomes" id="UP000015105">
    <property type="component" value="Chromosome 4D"/>
</dbReference>
<comment type="subunit">
    <text evidence="3">Component of the cytochrome c oxidase (complex IV, CIV), a multisubunit enzyme composed of a catalytic core of 3 subunits and several supernumerary subunits. The complex exists as a monomer or a dimer and forms supercomplexes (SCs) in the inner mitochondrial membrane with ubiquinol-cytochrome c oxidoreductase (cytochrome b-c1 complex, complex III, CIII).</text>
</comment>
<dbReference type="InterPro" id="IPR000298">
    <property type="entry name" value="Cyt_c_oxidase-like_su3"/>
</dbReference>
<feature type="transmembrane region" description="Helical" evidence="13">
    <location>
        <begin position="229"/>
        <end position="247"/>
    </location>
</feature>
<dbReference type="GO" id="GO:0006123">
    <property type="term" value="P:mitochondrial electron transport, cytochrome c to oxygen"/>
    <property type="evidence" value="ECO:0007669"/>
    <property type="project" value="TreeGrafter"/>
</dbReference>
<evidence type="ECO:0000256" key="4">
    <source>
        <dbReference type="ARBA" id="ARBA00015944"/>
    </source>
</evidence>
<evidence type="ECO:0000256" key="5">
    <source>
        <dbReference type="ARBA" id="ARBA00022692"/>
    </source>
</evidence>
<evidence type="ECO:0000256" key="9">
    <source>
        <dbReference type="ARBA" id="ARBA00023128"/>
    </source>
</evidence>
<keyword evidence="16" id="KW-1185">Reference proteome</keyword>
<keyword evidence="8 13" id="KW-1133">Transmembrane helix</keyword>
<evidence type="ECO:0000256" key="7">
    <source>
        <dbReference type="ARBA" id="ARBA00022967"/>
    </source>
</evidence>
<dbReference type="SUPFAM" id="SSF81452">
    <property type="entry name" value="Cytochrome c oxidase subunit III-like"/>
    <property type="match status" value="2"/>
</dbReference>
<keyword evidence="10 13" id="KW-0472">Membrane</keyword>
<evidence type="ECO:0000256" key="11">
    <source>
        <dbReference type="ARBA" id="ARBA00049512"/>
    </source>
</evidence>
<evidence type="ECO:0000256" key="10">
    <source>
        <dbReference type="ARBA" id="ARBA00023136"/>
    </source>
</evidence>
<comment type="subcellular location">
    <subcellularLocation>
        <location evidence="1">Mitochondrion inner membrane</location>
        <topology evidence="1">Multi-pass membrane protein</topology>
    </subcellularLocation>
</comment>
<evidence type="ECO:0000256" key="13">
    <source>
        <dbReference type="SAM" id="Phobius"/>
    </source>
</evidence>
<evidence type="ECO:0000256" key="1">
    <source>
        <dbReference type="ARBA" id="ARBA00004448"/>
    </source>
</evidence>
<comment type="catalytic activity">
    <reaction evidence="11">
        <text>4 Fe(II)-[cytochrome c] + O2 + 8 H(+)(in) = 4 Fe(III)-[cytochrome c] + 2 H2O + 4 H(+)(out)</text>
        <dbReference type="Rhea" id="RHEA:11436"/>
        <dbReference type="Rhea" id="RHEA-COMP:10350"/>
        <dbReference type="Rhea" id="RHEA-COMP:14399"/>
        <dbReference type="ChEBI" id="CHEBI:15377"/>
        <dbReference type="ChEBI" id="CHEBI:15378"/>
        <dbReference type="ChEBI" id="CHEBI:15379"/>
        <dbReference type="ChEBI" id="CHEBI:29033"/>
        <dbReference type="ChEBI" id="CHEBI:29034"/>
        <dbReference type="EC" id="7.1.1.9"/>
    </reaction>
    <physiologicalReaction direction="left-to-right" evidence="11">
        <dbReference type="Rhea" id="RHEA:11437"/>
    </physiologicalReaction>
</comment>
<reference evidence="15" key="4">
    <citation type="submission" date="2019-03" db="UniProtKB">
        <authorList>
            <consortium name="EnsemblPlants"/>
        </authorList>
    </citation>
    <scope>IDENTIFICATION</scope>
</reference>
<comment type="similarity">
    <text evidence="2 12">Belongs to the cytochrome c oxidase subunit 3 family.</text>
</comment>
<dbReference type="InterPro" id="IPR033945">
    <property type="entry name" value="Cyt_c_oxase_su3_dom"/>
</dbReference>
<evidence type="ECO:0000256" key="12">
    <source>
        <dbReference type="RuleBase" id="RU003375"/>
    </source>
</evidence>
<dbReference type="PROSITE" id="PS50253">
    <property type="entry name" value="COX3"/>
    <property type="match status" value="1"/>
</dbReference>
<evidence type="ECO:0000256" key="8">
    <source>
        <dbReference type="ARBA" id="ARBA00022989"/>
    </source>
</evidence>
<reference evidence="16" key="1">
    <citation type="journal article" date="2014" name="Science">
        <title>Ancient hybridizations among the ancestral genomes of bread wheat.</title>
        <authorList>
            <consortium name="International Wheat Genome Sequencing Consortium,"/>
            <person name="Marcussen T."/>
            <person name="Sandve S.R."/>
            <person name="Heier L."/>
            <person name="Spannagl M."/>
            <person name="Pfeifer M."/>
            <person name="Jakobsen K.S."/>
            <person name="Wulff B.B."/>
            <person name="Steuernagel B."/>
            <person name="Mayer K.F."/>
            <person name="Olsen O.A."/>
        </authorList>
    </citation>
    <scope>NUCLEOTIDE SEQUENCE [LARGE SCALE GENOMIC DNA]</scope>
    <source>
        <strain evidence="16">cv. AL8/78</strain>
    </source>
</reference>
<feature type="domain" description="Heme-copper oxidase subunit III family profile" evidence="14">
    <location>
        <begin position="20"/>
        <end position="331"/>
    </location>
</feature>
<dbReference type="InterPro" id="IPR013833">
    <property type="entry name" value="Cyt_c_oxidase_su3_a-hlx"/>
</dbReference>
<dbReference type="Gene3D" id="1.20.120.80">
    <property type="entry name" value="Cytochrome c oxidase, subunit III, four-helix bundle"/>
    <property type="match status" value="1"/>
</dbReference>
<dbReference type="AlphaFoldDB" id="A0A453HTS6"/>
<feature type="transmembrane region" description="Helical" evidence="13">
    <location>
        <begin position="149"/>
        <end position="170"/>
    </location>
</feature>
<feature type="transmembrane region" description="Helical" evidence="13">
    <location>
        <begin position="102"/>
        <end position="128"/>
    </location>
</feature>
<feature type="transmembrane region" description="Helical" evidence="13">
    <location>
        <begin position="310"/>
        <end position="330"/>
    </location>
</feature>
<evidence type="ECO:0000313" key="16">
    <source>
        <dbReference type="Proteomes" id="UP000015105"/>
    </source>
</evidence>
<dbReference type="Gene3D" id="1.10.287.70">
    <property type="match status" value="2"/>
</dbReference>
<reference evidence="15" key="3">
    <citation type="journal article" date="2017" name="Nature">
        <title>Genome sequence of the progenitor of the wheat D genome Aegilops tauschii.</title>
        <authorList>
            <person name="Luo M.C."/>
            <person name="Gu Y.Q."/>
            <person name="Puiu D."/>
            <person name="Wang H."/>
            <person name="Twardziok S.O."/>
            <person name="Deal K.R."/>
            <person name="Huo N."/>
            <person name="Zhu T."/>
            <person name="Wang L."/>
            <person name="Wang Y."/>
            <person name="McGuire P.E."/>
            <person name="Liu S."/>
            <person name="Long H."/>
            <person name="Ramasamy R.K."/>
            <person name="Rodriguez J.C."/>
            <person name="Van S.L."/>
            <person name="Yuan L."/>
            <person name="Wang Z."/>
            <person name="Xia Z."/>
            <person name="Xiao L."/>
            <person name="Anderson O.D."/>
            <person name="Ouyang S."/>
            <person name="Liang Y."/>
            <person name="Zimin A.V."/>
            <person name="Pertea G."/>
            <person name="Qi P."/>
            <person name="Bennetzen J.L."/>
            <person name="Dai X."/>
            <person name="Dawson M.W."/>
            <person name="Muller H.G."/>
            <person name="Kugler K."/>
            <person name="Rivarola-Duarte L."/>
            <person name="Spannagl M."/>
            <person name="Mayer K.F.X."/>
            <person name="Lu F.H."/>
            <person name="Bevan M.W."/>
            <person name="Leroy P."/>
            <person name="Li P."/>
            <person name="You F.M."/>
            <person name="Sun Q."/>
            <person name="Liu Z."/>
            <person name="Lyons E."/>
            <person name="Wicker T."/>
            <person name="Salzberg S.L."/>
            <person name="Devos K.M."/>
            <person name="Dvorak J."/>
        </authorList>
    </citation>
    <scope>NUCLEOTIDE SEQUENCE [LARGE SCALE GENOMIC DNA]</scope>
    <source>
        <strain evidence="15">cv. AL8/78</strain>
    </source>
</reference>
<sequence length="332" mass="37027">MGVKGGLHTTGAKWFMIESQRHSYHLVDPSPWPISGSLGALATTVGGVMYMHSFQGGATLLSLGLIFLLYTMFVWWRDVLRESTLEGHHTKAVQLGPRYGSILFIVSEVMFLFALGLIFLLYTMFVWWRDVLRESTLEGHHTKAVQLGPRYGSILFIVSEVMFLFAFFWASSHSSLAPTVEIGGIWPPKGIGVLDPWEIPLLNTPILPSSGAAVTWAHHAILAGKEKRAVYALVATVSLALVSTGFQGMEYYQAPSTISDSIYGSTFFLATGFHGFHVIIGTLFLIVCGIRQYLGQMTKKHHVGFEAAAWYWHFVDVVWLFPFVSIYWWGGI</sequence>